<dbReference type="PANTHER" id="PTHR48111:SF22">
    <property type="entry name" value="REGULATOR OF RPOS"/>
    <property type="match status" value="1"/>
</dbReference>
<keyword evidence="3" id="KW-0805">Transcription regulation</keyword>
<evidence type="ECO:0000259" key="9">
    <source>
        <dbReference type="PROSITE" id="PS51755"/>
    </source>
</evidence>
<proteinExistence type="predicted"/>
<dbReference type="RefSeq" id="WP_394632445.1">
    <property type="nucleotide sequence ID" value="NZ_JBIHSE010000002.1"/>
</dbReference>
<evidence type="ECO:0000256" key="6">
    <source>
        <dbReference type="PROSITE-ProRule" id="PRU00169"/>
    </source>
</evidence>
<comment type="caution">
    <text evidence="10">The sequence shown here is derived from an EMBL/GenBank/DDBJ whole genome shotgun (WGS) entry which is preliminary data.</text>
</comment>
<evidence type="ECO:0000313" key="11">
    <source>
        <dbReference type="Proteomes" id="UP001607221"/>
    </source>
</evidence>
<keyword evidence="2" id="KW-0902">Two-component regulatory system</keyword>
<dbReference type="Pfam" id="PF00486">
    <property type="entry name" value="Trans_reg_C"/>
    <property type="match status" value="1"/>
</dbReference>
<dbReference type="PANTHER" id="PTHR48111">
    <property type="entry name" value="REGULATOR OF RPOS"/>
    <property type="match status" value="1"/>
</dbReference>
<evidence type="ECO:0000256" key="5">
    <source>
        <dbReference type="ARBA" id="ARBA00023163"/>
    </source>
</evidence>
<dbReference type="InterPro" id="IPR016032">
    <property type="entry name" value="Sig_transdc_resp-reg_C-effctor"/>
</dbReference>
<dbReference type="PROSITE" id="PS51755">
    <property type="entry name" value="OMPR_PHOB"/>
    <property type="match status" value="1"/>
</dbReference>
<dbReference type="InterPro" id="IPR011006">
    <property type="entry name" value="CheY-like_superfamily"/>
</dbReference>
<dbReference type="Gene3D" id="1.10.10.10">
    <property type="entry name" value="Winged helix-like DNA-binding domain superfamily/Winged helix DNA-binding domain"/>
    <property type="match status" value="1"/>
</dbReference>
<feature type="domain" description="OmpR/PhoB-type" evidence="9">
    <location>
        <begin position="139"/>
        <end position="235"/>
    </location>
</feature>
<dbReference type="InterPro" id="IPR039420">
    <property type="entry name" value="WalR-like"/>
</dbReference>
<keyword evidence="11" id="KW-1185">Reference proteome</keyword>
<feature type="domain" description="Response regulatory" evidence="8">
    <location>
        <begin position="18"/>
        <end position="132"/>
    </location>
</feature>
<dbReference type="Proteomes" id="UP001607221">
    <property type="component" value="Unassembled WGS sequence"/>
</dbReference>
<keyword evidence="5" id="KW-0804">Transcription</keyword>
<evidence type="ECO:0000256" key="7">
    <source>
        <dbReference type="PROSITE-ProRule" id="PRU01091"/>
    </source>
</evidence>
<keyword evidence="1 6" id="KW-0597">Phosphoprotein</keyword>
<feature type="modified residue" description="4-aspartylphosphate" evidence="6">
    <location>
        <position position="67"/>
    </location>
</feature>
<dbReference type="CDD" id="cd00383">
    <property type="entry name" value="trans_reg_C"/>
    <property type="match status" value="1"/>
</dbReference>
<dbReference type="SUPFAM" id="SSF52172">
    <property type="entry name" value="CheY-like"/>
    <property type="match status" value="1"/>
</dbReference>
<dbReference type="SMART" id="SM00862">
    <property type="entry name" value="Trans_reg_C"/>
    <property type="match status" value="1"/>
</dbReference>
<dbReference type="Gene3D" id="6.10.250.690">
    <property type="match status" value="1"/>
</dbReference>
<dbReference type="SUPFAM" id="SSF46894">
    <property type="entry name" value="C-terminal effector domain of the bipartite response regulators"/>
    <property type="match status" value="1"/>
</dbReference>
<protein>
    <submittedName>
        <fullName evidence="10">Response regulator transcription factor</fullName>
    </submittedName>
</protein>
<evidence type="ECO:0000259" key="8">
    <source>
        <dbReference type="PROSITE" id="PS50110"/>
    </source>
</evidence>
<evidence type="ECO:0000256" key="4">
    <source>
        <dbReference type="ARBA" id="ARBA00023125"/>
    </source>
</evidence>
<sequence length="235" mass="26981">MPYRIGLERIVTPPNTLQLLLVEDNLELAETTVEHFELEGVECDHVPNGIAALDLIAKTHYHVVILDLNLPRLSGLEVCQKLREQGNDAPVIMLTARDTLNDKIIGFETGADDYLTKPFAFEELFMRVKVLSRRRSGEVNLLQLKDLQMNVKERNVKRANDEIKLSPTGYRILEVLLRATPNPISREELIQKVWGDEQPDTNSLKVHMFKLRHALDDNYEEKLLQTIKNFGFVLK</sequence>
<dbReference type="PROSITE" id="PS50110">
    <property type="entry name" value="RESPONSE_REGULATORY"/>
    <property type="match status" value="1"/>
</dbReference>
<evidence type="ECO:0000256" key="2">
    <source>
        <dbReference type="ARBA" id="ARBA00023012"/>
    </source>
</evidence>
<feature type="DNA-binding region" description="OmpR/PhoB-type" evidence="7">
    <location>
        <begin position="139"/>
        <end position="235"/>
    </location>
</feature>
<evidence type="ECO:0000313" key="10">
    <source>
        <dbReference type="EMBL" id="MFH0272984.1"/>
    </source>
</evidence>
<dbReference type="InterPro" id="IPR001789">
    <property type="entry name" value="Sig_transdc_resp-reg_receiver"/>
</dbReference>
<reference evidence="10 11" key="1">
    <citation type="submission" date="2024-10" db="EMBL/GenBank/DDBJ databases">
        <authorList>
            <person name="Yibar A."/>
            <person name="Saticioglu I.B."/>
            <person name="Duman M."/>
            <person name="Ajmi N."/>
            <person name="Gurler F."/>
            <person name="Ay H."/>
            <person name="Onuk E."/>
            <person name="Guler S."/>
            <person name="Romalde J.L."/>
        </authorList>
    </citation>
    <scope>NUCLEOTIDE SEQUENCE [LARGE SCALE GENOMIC DNA]</scope>
    <source>
        <strain evidence="10 11">1-TCBS-A</strain>
    </source>
</reference>
<name>A0ABW7JA39_9VIBR</name>
<keyword evidence="4 7" id="KW-0238">DNA-binding</keyword>
<evidence type="ECO:0000256" key="1">
    <source>
        <dbReference type="ARBA" id="ARBA00022553"/>
    </source>
</evidence>
<accession>A0ABW7JA39</accession>
<dbReference type="SMART" id="SM00448">
    <property type="entry name" value="REC"/>
    <property type="match status" value="1"/>
</dbReference>
<dbReference type="InterPro" id="IPR036388">
    <property type="entry name" value="WH-like_DNA-bd_sf"/>
</dbReference>
<evidence type="ECO:0000256" key="3">
    <source>
        <dbReference type="ARBA" id="ARBA00023015"/>
    </source>
</evidence>
<organism evidence="10 11">
    <name type="scientific">Vibrio jasicida</name>
    <dbReference type="NCBI Taxonomy" id="766224"/>
    <lineage>
        <taxon>Bacteria</taxon>
        <taxon>Pseudomonadati</taxon>
        <taxon>Pseudomonadota</taxon>
        <taxon>Gammaproteobacteria</taxon>
        <taxon>Vibrionales</taxon>
        <taxon>Vibrionaceae</taxon>
        <taxon>Vibrio</taxon>
    </lineage>
</organism>
<dbReference type="Gene3D" id="3.40.50.2300">
    <property type="match status" value="1"/>
</dbReference>
<dbReference type="Pfam" id="PF00072">
    <property type="entry name" value="Response_reg"/>
    <property type="match status" value="1"/>
</dbReference>
<gene>
    <name evidence="10" type="ORF">ACGRHZ_17060</name>
</gene>
<dbReference type="CDD" id="cd17624">
    <property type="entry name" value="REC_OmpR_PmrA-like"/>
    <property type="match status" value="1"/>
</dbReference>
<dbReference type="InterPro" id="IPR001867">
    <property type="entry name" value="OmpR/PhoB-type_DNA-bd"/>
</dbReference>
<dbReference type="EMBL" id="JBIHSE010000002">
    <property type="protein sequence ID" value="MFH0272984.1"/>
    <property type="molecule type" value="Genomic_DNA"/>
</dbReference>